<dbReference type="Proteomes" id="UP001211544">
    <property type="component" value="Chromosome"/>
</dbReference>
<keyword evidence="2" id="KW-1185">Reference proteome</keyword>
<dbReference type="InterPro" id="IPR002347">
    <property type="entry name" value="SDR_fam"/>
</dbReference>
<dbReference type="KEGG" id="kpie:N5580_08645"/>
<reference evidence="1 2" key="1">
    <citation type="journal article" date="2022" name="J Glob Antimicrob Resist">
        <title>First complete genome of a multidrug resistant strain of the novel human pathogen Kalamiella piersonii (GABEKP28) identified in human saliva.</title>
        <authorList>
            <person name="McDonagh F."/>
            <person name="Singh N.K."/>
            <person name="Venkateswaran K."/>
            <person name="Lonappan A.M."/>
            <person name="Hallahan B."/>
            <person name="Tuohy A."/>
            <person name="Burke L."/>
            <person name="Kovarova A."/>
            <person name="Miliotis G."/>
        </authorList>
    </citation>
    <scope>NUCLEOTIDE SEQUENCE [LARGE SCALE GENOMIC DNA]</scope>
    <source>
        <strain evidence="1 2">GABEKP28</strain>
    </source>
</reference>
<dbReference type="AlphaFoldDB" id="A0AAJ5QP67"/>
<dbReference type="PANTHER" id="PTHR45458:SF1">
    <property type="entry name" value="SHORT CHAIN DEHYDROGENASE"/>
    <property type="match status" value="1"/>
</dbReference>
<evidence type="ECO:0000313" key="2">
    <source>
        <dbReference type="Proteomes" id="UP001211544"/>
    </source>
</evidence>
<proteinExistence type="predicted"/>
<gene>
    <name evidence="1" type="ORF">N5580_08645</name>
</gene>
<sequence>MALNPLQTTPPHILLIGASRGIGLAMAEELLARGWRVTATIRAAASAALDNLAARYAQALTLEQLDMTDEAQLSRLHNRLRHQRFNALFINAGIANRNQNDTIAEVSTEEFAHLMITNALSPLRVAERLQELVDADGLIGVMSSGQGSIGNNHQGGREVYRGTKAALNQYMRSYAARQAVLYPERALLLLAPGWIRTELGGEEGAYTLEETIPDIVSVIERKRSKPGLEFLDRFGKVVPW</sequence>
<name>A0AAJ5QP67_9GAMM</name>
<dbReference type="SUPFAM" id="SSF51735">
    <property type="entry name" value="NAD(P)-binding Rossmann-fold domains"/>
    <property type="match status" value="1"/>
</dbReference>
<dbReference type="InterPro" id="IPR036291">
    <property type="entry name" value="NAD(P)-bd_dom_sf"/>
</dbReference>
<dbReference type="EMBL" id="CP104758">
    <property type="protein sequence ID" value="WBG92564.1"/>
    <property type="molecule type" value="Genomic_DNA"/>
</dbReference>
<accession>A0AAJ5QP67</accession>
<dbReference type="InterPro" id="IPR052184">
    <property type="entry name" value="SDR_enzymes"/>
</dbReference>
<dbReference type="Gene3D" id="3.40.50.720">
    <property type="entry name" value="NAD(P)-binding Rossmann-like Domain"/>
    <property type="match status" value="1"/>
</dbReference>
<dbReference type="PRINTS" id="PR00081">
    <property type="entry name" value="GDHRDH"/>
</dbReference>
<protein>
    <submittedName>
        <fullName evidence="1">SDR family oxidoreductase</fullName>
    </submittedName>
</protein>
<dbReference type="Pfam" id="PF00106">
    <property type="entry name" value="adh_short"/>
    <property type="match status" value="1"/>
</dbReference>
<dbReference type="PANTHER" id="PTHR45458">
    <property type="entry name" value="SHORT-CHAIN DEHYDROGENASE/REDUCTASE SDR"/>
    <property type="match status" value="1"/>
</dbReference>
<dbReference type="GO" id="GO:0016616">
    <property type="term" value="F:oxidoreductase activity, acting on the CH-OH group of donors, NAD or NADP as acceptor"/>
    <property type="evidence" value="ECO:0007669"/>
    <property type="project" value="TreeGrafter"/>
</dbReference>
<evidence type="ECO:0000313" key="1">
    <source>
        <dbReference type="EMBL" id="WBG92564.1"/>
    </source>
</evidence>
<dbReference type="RefSeq" id="WP_120452751.1">
    <property type="nucleotide sequence ID" value="NZ_CP104758.1"/>
</dbReference>
<dbReference type="GeneID" id="78232934"/>
<organism evidence="1 2">
    <name type="scientific">Pantoea piersonii</name>
    <dbReference type="NCBI Taxonomy" id="2364647"/>
    <lineage>
        <taxon>Bacteria</taxon>
        <taxon>Pseudomonadati</taxon>
        <taxon>Pseudomonadota</taxon>
        <taxon>Gammaproteobacteria</taxon>
        <taxon>Enterobacterales</taxon>
        <taxon>Erwiniaceae</taxon>
        <taxon>Pantoea</taxon>
    </lineage>
</organism>